<protein>
    <submittedName>
        <fullName evidence="2">Uncharacterized protein</fullName>
    </submittedName>
</protein>
<dbReference type="AlphaFoldDB" id="A0A542U924"/>
<dbReference type="Proteomes" id="UP000318103">
    <property type="component" value="Unassembled WGS sequence"/>
</dbReference>
<feature type="compositionally biased region" description="Basic and acidic residues" evidence="1">
    <location>
        <begin position="36"/>
        <end position="51"/>
    </location>
</feature>
<feature type="region of interest" description="Disordered" evidence="1">
    <location>
        <begin position="27"/>
        <end position="58"/>
    </location>
</feature>
<evidence type="ECO:0000313" key="3">
    <source>
        <dbReference type="Proteomes" id="UP000318103"/>
    </source>
</evidence>
<evidence type="ECO:0000256" key="1">
    <source>
        <dbReference type="SAM" id="MobiDB-lite"/>
    </source>
</evidence>
<dbReference type="EMBL" id="VFNX01000001">
    <property type="protein sequence ID" value="TQK95584.1"/>
    <property type="molecule type" value="Genomic_DNA"/>
</dbReference>
<sequence length="58" mass="6991">MLDPFQAGPRCQWHDRTLPLSWFTSRHGQGPLRTAYSDRRDEQERRDEHARVPWRGVM</sequence>
<keyword evidence="3" id="KW-1185">Reference proteome</keyword>
<evidence type="ECO:0000313" key="2">
    <source>
        <dbReference type="EMBL" id="TQK95584.1"/>
    </source>
</evidence>
<name>A0A542U924_9ACTN</name>
<proteinExistence type="predicted"/>
<gene>
    <name evidence="2" type="ORF">FB563_0500</name>
</gene>
<organism evidence="2 3">
    <name type="scientific">Streptomyces puniciscabiei</name>
    <dbReference type="NCBI Taxonomy" id="164348"/>
    <lineage>
        <taxon>Bacteria</taxon>
        <taxon>Bacillati</taxon>
        <taxon>Actinomycetota</taxon>
        <taxon>Actinomycetes</taxon>
        <taxon>Kitasatosporales</taxon>
        <taxon>Streptomycetaceae</taxon>
        <taxon>Streptomyces</taxon>
    </lineage>
</organism>
<reference evidence="2 3" key="1">
    <citation type="submission" date="2019-06" db="EMBL/GenBank/DDBJ databases">
        <title>Sequencing the genomes of 1000 actinobacteria strains.</title>
        <authorList>
            <person name="Klenk H.-P."/>
        </authorList>
    </citation>
    <scope>NUCLEOTIDE SEQUENCE [LARGE SCALE GENOMIC DNA]</scope>
    <source>
        <strain evidence="2 3">DSM 41929</strain>
    </source>
</reference>
<accession>A0A542U924</accession>
<comment type="caution">
    <text evidence="2">The sequence shown here is derived from an EMBL/GenBank/DDBJ whole genome shotgun (WGS) entry which is preliminary data.</text>
</comment>